<gene>
    <name evidence="1" type="ORF">KQI42_13265</name>
</gene>
<proteinExistence type="predicted"/>
<evidence type="ECO:0000313" key="2">
    <source>
        <dbReference type="Proteomes" id="UP000749471"/>
    </source>
</evidence>
<dbReference type="Pfam" id="PF08973">
    <property type="entry name" value="TM1506"/>
    <property type="match status" value="1"/>
</dbReference>
<dbReference type="Proteomes" id="UP000749471">
    <property type="component" value="Unassembled WGS sequence"/>
</dbReference>
<comment type="caution">
    <text evidence="1">The sequence shown here is derived from an EMBL/GenBank/DDBJ whole genome shotgun (WGS) entry which is preliminary data.</text>
</comment>
<dbReference type="RefSeq" id="WP_216520565.1">
    <property type="nucleotide sequence ID" value="NZ_JAHLPM010000011.1"/>
</dbReference>
<evidence type="ECO:0000313" key="1">
    <source>
        <dbReference type="EMBL" id="MBU5438991.1"/>
    </source>
</evidence>
<sequence>MEDICIAREILEKEDLALVVVREGEVIYKSKDKGIKPMYIMAVEMKDKGKGASIADKVVGKGAALLCKYIGIVNVYGKLISEGGIKVLEESKIPFISDKTCSYIKNKDKTDLCPIEKMAINLDDPNLFLERLADFFKSIK</sequence>
<keyword evidence="2" id="KW-1185">Reference proteome</keyword>
<dbReference type="InterPro" id="IPR015067">
    <property type="entry name" value="DUF1893_TM1506-like"/>
</dbReference>
<name>A0ABS6E7U6_9FIRM</name>
<protein>
    <submittedName>
        <fullName evidence="1">DUF1893 domain-containing protein</fullName>
    </submittedName>
</protein>
<organism evidence="1 2">
    <name type="scientific">Tissierella simiarum</name>
    <dbReference type="NCBI Taxonomy" id="2841534"/>
    <lineage>
        <taxon>Bacteria</taxon>
        <taxon>Bacillati</taxon>
        <taxon>Bacillota</taxon>
        <taxon>Tissierellia</taxon>
        <taxon>Tissierellales</taxon>
        <taxon>Tissierellaceae</taxon>
        <taxon>Tissierella</taxon>
    </lineage>
</organism>
<accession>A0ABS6E7U6</accession>
<reference evidence="1 2" key="1">
    <citation type="submission" date="2021-06" db="EMBL/GenBank/DDBJ databases">
        <authorList>
            <person name="Sun Q."/>
            <person name="Li D."/>
        </authorList>
    </citation>
    <scope>NUCLEOTIDE SEQUENCE [LARGE SCALE GENOMIC DNA]</scope>
    <source>
        <strain evidence="1 2">MSJ-40</strain>
    </source>
</reference>
<dbReference type="EMBL" id="JAHLPM010000011">
    <property type="protein sequence ID" value="MBU5438991.1"/>
    <property type="molecule type" value="Genomic_DNA"/>
</dbReference>